<keyword evidence="1" id="KW-0812">Transmembrane</keyword>
<dbReference type="PANTHER" id="PTHR43849">
    <property type="entry name" value="BLL3936 PROTEIN"/>
    <property type="match status" value="1"/>
</dbReference>
<organism evidence="2 3">
    <name type="scientific">Shewanella benthica</name>
    <dbReference type="NCBI Taxonomy" id="43661"/>
    <lineage>
        <taxon>Bacteria</taxon>
        <taxon>Pseudomonadati</taxon>
        <taxon>Pseudomonadota</taxon>
        <taxon>Gammaproteobacteria</taxon>
        <taxon>Alteromonadales</taxon>
        <taxon>Shewanellaceae</taxon>
        <taxon>Shewanella</taxon>
    </lineage>
</organism>
<accession>A0A330LZZ9</accession>
<evidence type="ECO:0000256" key="1">
    <source>
        <dbReference type="SAM" id="Phobius"/>
    </source>
</evidence>
<dbReference type="AlphaFoldDB" id="A0A330LZZ9"/>
<dbReference type="Proteomes" id="UP000250123">
    <property type="component" value="Chromosome SHEWBE"/>
</dbReference>
<dbReference type="EMBL" id="LS483452">
    <property type="protein sequence ID" value="SQH75395.1"/>
    <property type="molecule type" value="Genomic_DNA"/>
</dbReference>
<name>A0A330LZZ9_9GAMM</name>
<proteinExistence type="predicted"/>
<reference evidence="3" key="1">
    <citation type="submission" date="2018-06" db="EMBL/GenBank/DDBJ databases">
        <authorList>
            <person name="Cea G.-C."/>
            <person name="William W."/>
        </authorList>
    </citation>
    <scope>NUCLEOTIDE SEQUENCE [LARGE SCALE GENOMIC DNA]</scope>
    <source>
        <strain evidence="3">DB21MT-2</strain>
    </source>
</reference>
<sequence>MVLIAVLFLSYSALGDILPSAIATKGYSLQELIQFQIYSANGIFGSALGIAATTAFIFVLFSAEVSSSNATIYDMTKGCRFWVD</sequence>
<gene>
    <name evidence="2" type="ORF">SHEWBE_1429</name>
</gene>
<dbReference type="KEGG" id="sbk:SHEWBE_1429"/>
<evidence type="ECO:0000313" key="2">
    <source>
        <dbReference type="EMBL" id="SQH75395.1"/>
    </source>
</evidence>
<feature type="transmembrane region" description="Helical" evidence="1">
    <location>
        <begin position="39"/>
        <end position="61"/>
    </location>
</feature>
<keyword evidence="1" id="KW-0472">Membrane</keyword>
<protein>
    <submittedName>
        <fullName evidence="2">Uncharacterized protein</fullName>
    </submittedName>
</protein>
<dbReference type="PANTHER" id="PTHR43849:SF2">
    <property type="entry name" value="BLL3936 PROTEIN"/>
    <property type="match status" value="1"/>
</dbReference>
<keyword evidence="1" id="KW-1133">Transmembrane helix</keyword>
<evidence type="ECO:0000313" key="3">
    <source>
        <dbReference type="Proteomes" id="UP000250123"/>
    </source>
</evidence>